<dbReference type="EMBL" id="QLMJ01000011">
    <property type="protein sequence ID" value="RAK34638.1"/>
    <property type="molecule type" value="Genomic_DNA"/>
</dbReference>
<gene>
    <name evidence="1" type="ORF">B0I29_111240</name>
</gene>
<dbReference type="AlphaFoldDB" id="A0A327Z8A8"/>
<evidence type="ECO:0000313" key="1">
    <source>
        <dbReference type="EMBL" id="RAK34638.1"/>
    </source>
</evidence>
<evidence type="ECO:0000313" key="2">
    <source>
        <dbReference type="Proteomes" id="UP000249341"/>
    </source>
</evidence>
<dbReference type="Pfam" id="PF13563">
    <property type="entry name" value="2_5_RNA_ligase2"/>
    <property type="match status" value="1"/>
</dbReference>
<dbReference type="Proteomes" id="UP000249341">
    <property type="component" value="Unassembled WGS sequence"/>
</dbReference>
<evidence type="ECO:0008006" key="3">
    <source>
        <dbReference type="Google" id="ProtNLM"/>
    </source>
</evidence>
<organism evidence="1 2">
    <name type="scientific">Actinoplanes lutulentus</name>
    <dbReference type="NCBI Taxonomy" id="1287878"/>
    <lineage>
        <taxon>Bacteria</taxon>
        <taxon>Bacillati</taxon>
        <taxon>Actinomycetota</taxon>
        <taxon>Actinomycetes</taxon>
        <taxon>Micromonosporales</taxon>
        <taxon>Micromonosporaceae</taxon>
        <taxon>Actinoplanes</taxon>
    </lineage>
</organism>
<protein>
    <recommendedName>
        <fullName evidence="3">2'-5' RNA ligase</fullName>
    </recommendedName>
</protein>
<comment type="caution">
    <text evidence="1">The sequence shown here is derived from an EMBL/GenBank/DDBJ whole genome shotgun (WGS) entry which is preliminary data.</text>
</comment>
<dbReference type="Gene3D" id="3.90.1140.10">
    <property type="entry name" value="Cyclic phosphodiesterase"/>
    <property type="match status" value="1"/>
</dbReference>
<reference evidence="1 2" key="1">
    <citation type="submission" date="2018-06" db="EMBL/GenBank/DDBJ databases">
        <title>Genomic Encyclopedia of Type Strains, Phase III (KMG-III): the genomes of soil and plant-associated and newly described type strains.</title>
        <authorList>
            <person name="Whitman W."/>
        </authorList>
    </citation>
    <scope>NUCLEOTIDE SEQUENCE [LARGE SCALE GENOMIC DNA]</scope>
    <source>
        <strain evidence="1 2">CGMCC 4.7090</strain>
    </source>
</reference>
<proteinExistence type="predicted"/>
<sequence length="206" mass="22065">MKPFVFRHGTGKWPEGETLLHVYAIPDLARDRELGELVAGCRTALAEYPLTFVEDRWLHITISQITDAFGTGYSASSRAELASALSADLAGFGTFELTIGSCLAQSSVVMFDVHPDERIGALGSAVHATIGRVRGEAALGYNAGVPHMSLAYANGVADNADIQRDLRRVRPGHAVMRISSVFLVEVTVSAAAKTVTWSPIAEIPLD</sequence>
<name>A0A327Z8A8_9ACTN</name>
<keyword evidence="2" id="KW-1185">Reference proteome</keyword>
<dbReference type="OrthoDB" id="5193841at2"/>
<dbReference type="RefSeq" id="WP_111651280.1">
    <property type="nucleotide sequence ID" value="NZ_QLMJ01000011.1"/>
</dbReference>
<accession>A0A327Z8A8</accession>
<dbReference type="SUPFAM" id="SSF55144">
    <property type="entry name" value="LigT-like"/>
    <property type="match status" value="1"/>
</dbReference>
<dbReference type="InterPro" id="IPR009097">
    <property type="entry name" value="Cyclic_Pdiesterase"/>
</dbReference>